<dbReference type="Proteomes" id="UP000198571">
    <property type="component" value="Unassembled WGS sequence"/>
</dbReference>
<evidence type="ECO:0000256" key="2">
    <source>
        <dbReference type="ARBA" id="ARBA00022692"/>
    </source>
</evidence>
<comment type="subcellular location">
    <subcellularLocation>
        <location evidence="5">Cell membrane</location>
        <topology evidence="5">Multi-pass membrane protein</topology>
    </subcellularLocation>
</comment>
<keyword evidence="2 5" id="KW-0812">Transmembrane</keyword>
<proteinExistence type="inferred from homology"/>
<evidence type="ECO:0000256" key="1">
    <source>
        <dbReference type="ARBA" id="ARBA00022475"/>
    </source>
</evidence>
<evidence type="ECO:0000313" key="6">
    <source>
        <dbReference type="EMBL" id="SER89645.1"/>
    </source>
</evidence>
<dbReference type="HAMAP" id="MF_01874">
    <property type="entry name" value="UPF0756"/>
    <property type="match status" value="1"/>
</dbReference>
<keyword evidence="3 5" id="KW-1133">Transmembrane helix</keyword>
<accession>A0A1H9SXI9</accession>
<feature type="transmembrane region" description="Helical" evidence="5">
    <location>
        <begin position="84"/>
        <end position="103"/>
    </location>
</feature>
<gene>
    <name evidence="6" type="ORF">SAMN05518684_10513</name>
</gene>
<dbReference type="STRING" id="1601833.SAMN05518684_10513"/>
<organism evidence="6 7">
    <name type="scientific">Salipaludibacillus aurantiacus</name>
    <dbReference type="NCBI Taxonomy" id="1601833"/>
    <lineage>
        <taxon>Bacteria</taxon>
        <taxon>Bacillati</taxon>
        <taxon>Bacillota</taxon>
        <taxon>Bacilli</taxon>
        <taxon>Bacillales</taxon>
        <taxon>Bacillaceae</taxon>
    </lineage>
</organism>
<dbReference type="OrthoDB" id="80306at2"/>
<evidence type="ECO:0000256" key="4">
    <source>
        <dbReference type="ARBA" id="ARBA00023136"/>
    </source>
</evidence>
<evidence type="ECO:0000256" key="3">
    <source>
        <dbReference type="ARBA" id="ARBA00022989"/>
    </source>
</evidence>
<dbReference type="PANTHER" id="PTHR38452">
    <property type="entry name" value="UPF0756 MEMBRANE PROTEIN YEAL"/>
    <property type="match status" value="1"/>
</dbReference>
<feature type="transmembrane region" description="Helical" evidence="5">
    <location>
        <begin position="51"/>
        <end position="72"/>
    </location>
</feature>
<keyword evidence="4 5" id="KW-0472">Membrane</keyword>
<evidence type="ECO:0000313" key="7">
    <source>
        <dbReference type="Proteomes" id="UP000198571"/>
    </source>
</evidence>
<dbReference type="PANTHER" id="PTHR38452:SF1">
    <property type="entry name" value="UPF0756 MEMBRANE PROTEIN YEAL"/>
    <property type="match status" value="1"/>
</dbReference>
<keyword evidence="7" id="KW-1185">Reference proteome</keyword>
<sequence length="156" mass="16173">MANSTIFMLILLAVGIFAKNQSLLIAVIFLLVVKWAGLGDKILPFAQQKGIQIGVTIITIAVLVPIVTGEIGFKDLQEALKSSYAWIALASGIFVAVIAANGIELLQNDPHITVALVFGTILAVAVFNGVAVGPLIGAGIAYMAMRAAELLSSIGG</sequence>
<comment type="similarity">
    <text evidence="5">Belongs to the UPF0756 family.</text>
</comment>
<dbReference type="AlphaFoldDB" id="A0A1H9SXI9"/>
<dbReference type="InterPro" id="IPR007382">
    <property type="entry name" value="UPF0756_TM"/>
</dbReference>
<dbReference type="EMBL" id="FOGT01000005">
    <property type="protein sequence ID" value="SER89645.1"/>
    <property type="molecule type" value="Genomic_DNA"/>
</dbReference>
<dbReference type="RefSeq" id="WP_093049499.1">
    <property type="nucleotide sequence ID" value="NZ_FOGT01000005.1"/>
</dbReference>
<reference evidence="7" key="1">
    <citation type="submission" date="2016-10" db="EMBL/GenBank/DDBJ databases">
        <authorList>
            <person name="Varghese N."/>
            <person name="Submissions S."/>
        </authorList>
    </citation>
    <scope>NUCLEOTIDE SEQUENCE [LARGE SCALE GENOMIC DNA]</scope>
    <source>
        <strain evidence="7">S9</strain>
    </source>
</reference>
<dbReference type="GO" id="GO:0005886">
    <property type="term" value="C:plasma membrane"/>
    <property type="evidence" value="ECO:0007669"/>
    <property type="project" value="UniProtKB-SubCell"/>
</dbReference>
<keyword evidence="1 5" id="KW-1003">Cell membrane</keyword>
<protein>
    <recommendedName>
        <fullName evidence="5">UPF0756 membrane protein SAMN05518684_10513</fullName>
    </recommendedName>
</protein>
<dbReference type="Pfam" id="PF04284">
    <property type="entry name" value="DUF441"/>
    <property type="match status" value="1"/>
</dbReference>
<feature type="transmembrane region" description="Helical" evidence="5">
    <location>
        <begin position="115"/>
        <end position="144"/>
    </location>
</feature>
<name>A0A1H9SXI9_9BACI</name>
<evidence type="ECO:0000256" key="5">
    <source>
        <dbReference type="HAMAP-Rule" id="MF_01874"/>
    </source>
</evidence>
<feature type="transmembrane region" description="Helical" evidence="5">
    <location>
        <begin position="7"/>
        <end position="31"/>
    </location>
</feature>